<dbReference type="Pfam" id="PF19081">
    <property type="entry name" value="Ig_7"/>
    <property type="match status" value="5"/>
</dbReference>
<gene>
    <name evidence="3" type="ORF">HYG79_15950</name>
</gene>
<evidence type="ECO:0000313" key="3">
    <source>
        <dbReference type="EMBL" id="QLG46780.1"/>
    </source>
</evidence>
<dbReference type="Proteomes" id="UP000509302">
    <property type="component" value="Chromosome"/>
</dbReference>
<feature type="domain" description="Ig-like" evidence="2">
    <location>
        <begin position="676"/>
        <end position="748"/>
    </location>
</feature>
<dbReference type="InterPro" id="IPR055015">
    <property type="entry name" value="GCX_COOH"/>
</dbReference>
<feature type="domain" description="Ig-like" evidence="2">
    <location>
        <begin position="297"/>
        <end position="383"/>
    </location>
</feature>
<dbReference type="RefSeq" id="WP_179243059.1">
    <property type="nucleotide sequence ID" value="NZ_CP058595.1"/>
</dbReference>
<dbReference type="NCBIfam" id="NF045639">
    <property type="entry name" value="GCX_COOH"/>
    <property type="match status" value="1"/>
</dbReference>
<feature type="chain" id="PRO_5028822614" description="Ig-like domain-containing protein" evidence="1">
    <location>
        <begin position="26"/>
        <end position="2271"/>
    </location>
</feature>
<sequence>MKDRPISLQIILIVISFLTCASVFAQGSISGPSSTDVGDTENYFASYSGPGSVINTQWYVSNVSYTVVSGQSSQNASIKFNSVGSGIVRATVLNSSFSSTYLTKNVTVNGSVVGQVSITSGLTSRCKGGGTSDYNASASNANSYAWTITPSGAGSISSSGLVSWNSSFSGVATVQVTAYGNNNSSSTAQRNVTVTALPSLSVNDASNSCSSSSITLSAISPSISSNDTNIEHRWYTSATGSGYITGTKDPNAPIYITQVTVTGQNKDYWVSARYNNCETARQKVSASYTANTTPTLSVFNITGEQCGPSATFNLNAGGGSSGSVYQWYETPGGTIPIHTGSNFAPTLSTYGEKTYYVGGTLKNALGCTFNISLQNRLPITIKVNRLPGSAIANDPLPRYCAGNFTLRANPGTNGNTVRWYSSPTGGQILGTGTTFSTGSLGSGTYSYYAESYNSTTYCVADSRTKVTAIVNEGDIPLSVNDASNSCSSSSITLSAISPSISSNDTNIEHRWYTSATGSGYITGTKDPNAPIYITQVTVTGQNKDYWVSARYNNCETARQKVSASYTANTTPTLSVFNITGEQCGPSATFNLNAGGGSSGSVYQWYETPGGTIPIHTGSNFAPTLSTYGEKTYYVGGTLKNALGCTFNISLQNRLPITIKVNRLPGSAIANDPLPRYCAGNFTLRANPGTNGNTVRWYSSPTGGQILGTGTTFSTGSLGSGTYSYYAESYNSTTYCVADSRTKVTAIVNEGDISLDVNDASNSCFSSDIVLSAISFDVNADDPNIQHRWYTTETGNTYVTGTKEPNAPIFITQVTVPGQNKDYWVSALYGACETTRQKVSATYTANVTPSLSLYNAFNEQDQCGSNTTMQLYAGGGSTGSIYRWFNTPSGVTPIYEGSNFSPTVNYQNTNNGQVTYYVRATLKNSLGCSFNTQDQITITLDPPMATSILWYPDSDGDTMGDVYGTPYYGCTAPDYGDGINWVTNNNDLCPYDFGTVQNNGCPPGQEPENRNTITTWAYDLNGQVKASSKSYFDELGKMEQTQAWDVKSDSIWASATLYDEYGRLSLQTLSAPIREGLVYQYKDNLILKEDNNGNYDLTDYDGSNRETPNPVGDAPTTLGWYYSENNSREPYQDITQYPFTKSVYSDLNPGTVLRSVGGNKINGKWPQAYAFTMKASRELSQVPAFGEIKYNTMEITKTVTRDVHGVENVVFMDTDGKVLAAARSGSEGITSPQMSVSIPEQGFVDIHVPEGIIGFTVSNSGAVSVYDLITEDPIYTSTSGLGNGFYRVAVNNLGSYVPESISVSYSINYYDYSLNEYDEANRLITSYQPLGVTKATKLKSSYEYNTVGQLLYTTSPDEGEAWFKYREDGQIRFSQNSKQRLEATPAEFSYTNYDTYGRPVESGVFIEGSVTFTNADNLLENTLDDITADNDGLPNTNCKEQTFTLYDQQDTAGLHAALTASGIASGYYTVQKFVNGNVSKTFTVDADVATTSWYSYDVYGRVDWVVQQIAGLGAKTIDYTYDPITGQVLRVDYQKDTPSERFVHRYTYNESDQLVKVETATDGIDFTTHADYTYYETGAMKRTELAGGVQGIDYVYNLAGQLKSLNHPSLQNTNDPGGDANDLFGMQLDYHNNDYQRTSRTNITPQAYGQNQLNGNIKGMRWKNNAVPGATGELMYAYDYDRNNWLESADFDGTGTLANGVQADETSNTVVQSGQTLDIEATNSITLLPDFHAQTGSTVNLTIVADSGSGTAISSGDYDVSNITYDANGNILSLRRNKNTINNSNGMDDLAYSYKNGTNQLLQVQDAEGDAPNADDIDTQTETANYDYNAIGQLIENKAEGITYEYNTAGLVTRIKKNGLSLITFFYNDRNHRVRKDTYAGNGVEVVQTTHYVRDVAGSVMGIYTNNVLNEQPVYGANRLAVFYRQSNTSVYELTDHLGNVRAGFAKAGNTADTRSGTDYYPFGMAMPGRSLTGSYRYTFQGQEKDPETGKEAFELRLWDSRIGRWLTTDPYGQYASPYLGMGNNPISLIDRDGGFADCPDCPGGTYENGTEHIGSDGQTYIYDNFFGGWSDGANVNITATQNVGKAQSYALATTLMARATVTAEGAALFDGPSPLGDMSGGVAWGLTALTAAAIVLPEVFEDDYTYTATPDNGGYLTLYRGVAANHPDYTNALNGIATPRALMPVGHNSPDAHNGGNTLSIFTSWTLSRSVADYHATKAHPYLGVVLVKRFRLTQTVPSPDNFSELEMLVPGVVKGAQVTKPLGFGTRTAY</sequence>
<protein>
    <recommendedName>
        <fullName evidence="2">Ig-like domain-containing protein</fullName>
    </recommendedName>
</protein>
<evidence type="ECO:0000256" key="1">
    <source>
        <dbReference type="SAM" id="SignalP"/>
    </source>
</evidence>
<dbReference type="Gene3D" id="2.180.10.10">
    <property type="entry name" value="RHS repeat-associated core"/>
    <property type="match status" value="1"/>
</dbReference>
<organism evidence="3 4">
    <name type="scientific">Costertonia aggregata</name>
    <dbReference type="NCBI Taxonomy" id="343403"/>
    <lineage>
        <taxon>Bacteria</taxon>
        <taxon>Pseudomonadati</taxon>
        <taxon>Bacteroidota</taxon>
        <taxon>Flavobacteriia</taxon>
        <taxon>Flavobacteriales</taxon>
        <taxon>Flavobacteriaceae</taxon>
        <taxon>Costertonia</taxon>
    </lineage>
</organism>
<accession>A0A7H9ATL3</accession>
<dbReference type="KEGG" id="cagg:HYG79_15950"/>
<dbReference type="InterPro" id="IPR050708">
    <property type="entry name" value="T6SS_VgrG/RHS"/>
</dbReference>
<feature type="domain" description="Ig-like" evidence="2">
    <location>
        <begin position="858"/>
        <end position="941"/>
    </location>
</feature>
<reference evidence="3 4" key="1">
    <citation type="journal article" date="2006" name="Int. J. Syst. Evol. Microbiol.">
        <title>Costertonia aggregata gen. nov., sp. nov., a mesophilic marine bacterium of the family Flavobacteriaceae, isolated from a mature biofilm.</title>
        <authorList>
            <person name="Kwon K.K."/>
            <person name="Lee Y.K."/>
            <person name="Lee H.K."/>
        </authorList>
    </citation>
    <scope>NUCLEOTIDE SEQUENCE [LARGE SCALE GENOMIC DNA]</scope>
    <source>
        <strain evidence="3 4">KCCM 42265</strain>
    </source>
</reference>
<feature type="signal peptide" evidence="1">
    <location>
        <begin position="1"/>
        <end position="25"/>
    </location>
</feature>
<keyword evidence="4" id="KW-1185">Reference proteome</keyword>
<dbReference type="InterPro" id="IPR022385">
    <property type="entry name" value="Rhs_assc_core"/>
</dbReference>
<keyword evidence="1" id="KW-0732">Signal</keyword>
<dbReference type="PANTHER" id="PTHR32305">
    <property type="match status" value="1"/>
</dbReference>
<dbReference type="NCBIfam" id="TIGR03696">
    <property type="entry name" value="Rhs_assc_core"/>
    <property type="match status" value="1"/>
</dbReference>
<dbReference type="EMBL" id="CP058595">
    <property type="protein sequence ID" value="QLG46780.1"/>
    <property type="molecule type" value="Genomic_DNA"/>
</dbReference>
<proteinExistence type="predicted"/>
<feature type="domain" description="Ig-like" evidence="2">
    <location>
        <begin position="399"/>
        <end position="471"/>
    </location>
</feature>
<dbReference type="InterPro" id="IPR044023">
    <property type="entry name" value="Ig_7"/>
</dbReference>
<name>A0A7H9ATL3_9FLAO</name>
<evidence type="ECO:0000259" key="2">
    <source>
        <dbReference type="Pfam" id="PF19081"/>
    </source>
</evidence>
<feature type="domain" description="Ig-like" evidence="2">
    <location>
        <begin position="574"/>
        <end position="660"/>
    </location>
</feature>
<dbReference type="PANTHER" id="PTHR32305:SF15">
    <property type="entry name" value="PROTEIN RHSA-RELATED"/>
    <property type="match status" value="1"/>
</dbReference>
<evidence type="ECO:0000313" key="4">
    <source>
        <dbReference type="Proteomes" id="UP000509302"/>
    </source>
</evidence>